<organism evidence="2 3">
    <name type="scientific">Caerostris extrusa</name>
    <name type="common">Bark spider</name>
    <name type="synonym">Caerostris bankana</name>
    <dbReference type="NCBI Taxonomy" id="172846"/>
    <lineage>
        <taxon>Eukaryota</taxon>
        <taxon>Metazoa</taxon>
        <taxon>Ecdysozoa</taxon>
        <taxon>Arthropoda</taxon>
        <taxon>Chelicerata</taxon>
        <taxon>Arachnida</taxon>
        <taxon>Araneae</taxon>
        <taxon>Araneomorphae</taxon>
        <taxon>Entelegynae</taxon>
        <taxon>Araneoidea</taxon>
        <taxon>Araneidae</taxon>
        <taxon>Caerostris</taxon>
    </lineage>
</organism>
<gene>
    <name evidence="2" type="ORF">CEXT_44991</name>
</gene>
<proteinExistence type="predicted"/>
<feature type="region of interest" description="Disordered" evidence="1">
    <location>
        <begin position="1"/>
        <end position="45"/>
    </location>
</feature>
<evidence type="ECO:0000313" key="2">
    <source>
        <dbReference type="EMBL" id="GIY60469.1"/>
    </source>
</evidence>
<protein>
    <submittedName>
        <fullName evidence="2">Uncharacterized protein</fullName>
    </submittedName>
</protein>
<dbReference type="Proteomes" id="UP001054945">
    <property type="component" value="Unassembled WGS sequence"/>
</dbReference>
<accession>A0AAV4USK1</accession>
<evidence type="ECO:0000313" key="3">
    <source>
        <dbReference type="Proteomes" id="UP001054945"/>
    </source>
</evidence>
<dbReference type="EMBL" id="BPLR01013332">
    <property type="protein sequence ID" value="GIY60469.1"/>
    <property type="molecule type" value="Genomic_DNA"/>
</dbReference>
<sequence>MLTDFVFKGNETSESGDVARPTNDSRGKLGNHVGGNEHGKGWAPKSILHKIKTPSTVAMKNRNSFFVEKIVCKEQKIIELLTIRTTFQGRFTKDYSRD</sequence>
<name>A0AAV4USK1_CAEEX</name>
<dbReference type="AlphaFoldDB" id="A0AAV4USK1"/>
<keyword evidence="3" id="KW-1185">Reference proteome</keyword>
<reference evidence="2 3" key="1">
    <citation type="submission" date="2021-06" db="EMBL/GenBank/DDBJ databases">
        <title>Caerostris extrusa draft genome.</title>
        <authorList>
            <person name="Kono N."/>
            <person name="Arakawa K."/>
        </authorList>
    </citation>
    <scope>NUCLEOTIDE SEQUENCE [LARGE SCALE GENOMIC DNA]</scope>
</reference>
<comment type="caution">
    <text evidence="2">The sequence shown here is derived from an EMBL/GenBank/DDBJ whole genome shotgun (WGS) entry which is preliminary data.</text>
</comment>
<evidence type="ECO:0000256" key="1">
    <source>
        <dbReference type="SAM" id="MobiDB-lite"/>
    </source>
</evidence>